<comment type="caution">
    <text evidence="2">The sequence shown here is derived from an EMBL/GenBank/DDBJ whole genome shotgun (WGS) entry which is preliminary data.</text>
</comment>
<reference evidence="2 3" key="1">
    <citation type="journal article" date="2020" name="Nature">
        <title>Bacterial chemolithoautotrophy via manganese oxidation.</title>
        <authorList>
            <person name="Yu H."/>
            <person name="Leadbetter J.R."/>
        </authorList>
    </citation>
    <scope>NUCLEOTIDE SEQUENCE [LARGE SCALE GENOMIC DNA]</scope>
    <source>
        <strain evidence="2 3">Mn-1</strain>
    </source>
</reference>
<gene>
    <name evidence="2" type="ORF">MNODULE_08520</name>
</gene>
<evidence type="ECO:0000313" key="2">
    <source>
        <dbReference type="EMBL" id="NKE70781.1"/>
    </source>
</evidence>
<organism evidence="2 3">
    <name type="scientific">Candidatus Manganitrophus noduliformans</name>
    <dbReference type="NCBI Taxonomy" id="2606439"/>
    <lineage>
        <taxon>Bacteria</taxon>
        <taxon>Pseudomonadati</taxon>
        <taxon>Nitrospirota</taxon>
        <taxon>Nitrospiria</taxon>
        <taxon>Candidatus Troglogloeales</taxon>
        <taxon>Candidatus Manganitrophaceae</taxon>
        <taxon>Candidatus Manganitrophus</taxon>
    </lineage>
</organism>
<keyword evidence="3" id="KW-1185">Reference proteome</keyword>
<dbReference type="InterPro" id="IPR031849">
    <property type="entry name" value="DUF5069"/>
</dbReference>
<feature type="domain" description="DUF5069" evidence="1">
    <location>
        <begin position="11"/>
        <end position="141"/>
    </location>
</feature>
<name>A0A7X6IAJ7_9BACT</name>
<sequence length="150" mass="17290">MKEKAPDLTKAFPRSPKEKLGGYAHLARMADKARAKGAGTLGEYLYPCPLDQALLKFLGLDGDLFQKAAVELGDQDLLKWFQHNAKVHTPEQIDAWNREFLSRTPQDEESRWRFLKTRERVAPNRTDVTSWIDLLDLEEGREVPQRTVKR</sequence>
<evidence type="ECO:0000259" key="1">
    <source>
        <dbReference type="Pfam" id="PF16798"/>
    </source>
</evidence>
<dbReference type="RefSeq" id="WP_168059015.1">
    <property type="nucleotide sequence ID" value="NZ_VTOW01000001.1"/>
</dbReference>
<evidence type="ECO:0000313" key="3">
    <source>
        <dbReference type="Proteomes" id="UP000534783"/>
    </source>
</evidence>
<dbReference type="EMBL" id="VTOW01000001">
    <property type="protein sequence ID" value="NKE70781.1"/>
    <property type="molecule type" value="Genomic_DNA"/>
</dbReference>
<protein>
    <submittedName>
        <fullName evidence="2">DUF5069 domain-containing protein</fullName>
    </submittedName>
</protein>
<proteinExistence type="predicted"/>
<accession>A0A7X6IAJ7</accession>
<dbReference type="Proteomes" id="UP000534783">
    <property type="component" value="Unassembled WGS sequence"/>
</dbReference>
<dbReference type="AlphaFoldDB" id="A0A7X6IAJ7"/>
<dbReference type="Pfam" id="PF16798">
    <property type="entry name" value="DUF5069"/>
    <property type="match status" value="1"/>
</dbReference>